<sequence>MKNSTILIAVGKDAPLDDLARKLETIRAIPAKVDILLVGVVPHFPYYEIGAPPYGTTVTPPEWQDALSETKTALKAKQEEIETLLQQHGIDGGISVISADASQVSDIIAPRAMLCDIALVSEDLRETDFLFAQITHGILFRSPVGMILNAPDAQVLAQSKRVFVAWNPELHAARAVHQALPILRQAEEVTIGMVDPVMRTYRAGEDPGVDLAKWLSGHGCKVTIQQYPSGGRDIGRSILDRSKEIGADLVVMGAYSHSRARQAVFGGTTRTMIEQTEQAVFLAH</sequence>
<dbReference type="Gene3D" id="3.40.50.12370">
    <property type="match status" value="1"/>
</dbReference>
<reference evidence="1 2" key="1">
    <citation type="submission" date="2020-03" db="EMBL/GenBank/DDBJ databases">
        <title>Complete genome sequence of Monaibacterium sp. ALG8 with diverse plasmids.</title>
        <authorList>
            <person name="Sun C."/>
        </authorList>
    </citation>
    <scope>NUCLEOTIDE SEQUENCE [LARGE SCALE GENOMIC DNA]</scope>
    <source>
        <strain evidence="1 2">ALG8</strain>
    </source>
</reference>
<accession>A0A6G7VN57</accession>
<gene>
    <name evidence="1" type="ORF">G8E03_12305</name>
</gene>
<organism evidence="1 2">
    <name type="scientific">Pontivivens nitratireducens</name>
    <dbReference type="NCBI Taxonomy" id="2758038"/>
    <lineage>
        <taxon>Bacteria</taxon>
        <taxon>Pseudomonadati</taxon>
        <taxon>Pseudomonadota</taxon>
        <taxon>Alphaproteobacteria</taxon>
        <taxon>Rhodobacterales</taxon>
        <taxon>Paracoccaceae</taxon>
        <taxon>Pontivivens</taxon>
    </lineage>
</organism>
<proteinExistence type="predicted"/>
<name>A0A6G7VN57_9RHOB</name>
<dbReference type="CDD" id="cd00293">
    <property type="entry name" value="USP-like"/>
    <property type="match status" value="1"/>
</dbReference>
<dbReference type="AlphaFoldDB" id="A0A6G7VN57"/>
<evidence type="ECO:0000313" key="1">
    <source>
        <dbReference type="EMBL" id="QIK41479.1"/>
    </source>
</evidence>
<protein>
    <submittedName>
        <fullName evidence="1">Universal stress protein</fullName>
    </submittedName>
</protein>
<dbReference type="EMBL" id="CP049811">
    <property type="protein sequence ID" value="QIK41479.1"/>
    <property type="molecule type" value="Genomic_DNA"/>
</dbReference>
<evidence type="ECO:0000313" key="2">
    <source>
        <dbReference type="Proteomes" id="UP000500791"/>
    </source>
</evidence>
<dbReference type="SUPFAM" id="SSF52402">
    <property type="entry name" value="Adenine nucleotide alpha hydrolases-like"/>
    <property type="match status" value="1"/>
</dbReference>
<dbReference type="KEGG" id="mon:G8E03_12305"/>
<dbReference type="RefSeq" id="WP_166192339.1">
    <property type="nucleotide sequence ID" value="NZ_CP049811.1"/>
</dbReference>
<keyword evidence="2" id="KW-1185">Reference proteome</keyword>
<dbReference type="Proteomes" id="UP000500791">
    <property type="component" value="Chromosome"/>
</dbReference>